<evidence type="ECO:0000256" key="1">
    <source>
        <dbReference type="SAM" id="MobiDB-lite"/>
    </source>
</evidence>
<dbReference type="InParanoid" id="A0A3P7GGV5"/>
<dbReference type="OMA" id="IGECRYC"/>
<dbReference type="Proteomes" id="UP000270924">
    <property type="component" value="Unassembled WGS sequence"/>
</dbReference>
<name>A0A3P7GGV5_WUCBA</name>
<reference evidence="2 3" key="1">
    <citation type="submission" date="2018-11" db="EMBL/GenBank/DDBJ databases">
        <authorList>
            <consortium name="Pathogen Informatics"/>
        </authorList>
    </citation>
    <scope>NUCLEOTIDE SEQUENCE [LARGE SCALE GENOMIC DNA]</scope>
</reference>
<protein>
    <submittedName>
        <fullName evidence="2">Uncharacterized protein</fullName>
    </submittedName>
</protein>
<evidence type="ECO:0000313" key="3">
    <source>
        <dbReference type="Proteomes" id="UP000270924"/>
    </source>
</evidence>
<evidence type="ECO:0000313" key="2">
    <source>
        <dbReference type="EMBL" id="VDM20885.1"/>
    </source>
</evidence>
<dbReference type="OrthoDB" id="10419855at2759"/>
<keyword evidence="3" id="KW-1185">Reference proteome</keyword>
<dbReference type="AlphaFoldDB" id="A0A3P7GGV5"/>
<sequence length="111" mass="12715">MSSTSKGITRNETLDDSNQSDHSQHNLYNKKTTMMRSCSEVTPRVDYYSSWPGQLAHSKSSASSEMPLIGECRYCDQSCRCCCCPYCDHLIIIYAPVCSNFQKRKKKKRKT</sequence>
<feature type="region of interest" description="Disordered" evidence="1">
    <location>
        <begin position="1"/>
        <end position="30"/>
    </location>
</feature>
<gene>
    <name evidence="2" type="ORF">WBA_LOCUS11583</name>
</gene>
<organism evidence="2 3">
    <name type="scientific">Wuchereria bancrofti</name>
    <dbReference type="NCBI Taxonomy" id="6293"/>
    <lineage>
        <taxon>Eukaryota</taxon>
        <taxon>Metazoa</taxon>
        <taxon>Ecdysozoa</taxon>
        <taxon>Nematoda</taxon>
        <taxon>Chromadorea</taxon>
        <taxon>Rhabditida</taxon>
        <taxon>Spirurina</taxon>
        <taxon>Spiruromorpha</taxon>
        <taxon>Filarioidea</taxon>
        <taxon>Onchocercidae</taxon>
        <taxon>Wuchereria</taxon>
    </lineage>
</organism>
<accession>A0A3P7GGV5</accession>
<proteinExistence type="predicted"/>
<dbReference type="EMBL" id="UYWW01012394">
    <property type="protein sequence ID" value="VDM20885.1"/>
    <property type="molecule type" value="Genomic_DNA"/>
</dbReference>